<proteinExistence type="predicted"/>
<sequence>MASDKLKVILLYSRLILSYGLTLLIQRIQAIAHKYSYRAIPSPLNVVIIGGSFTGIQLARRLTESLPAGYRVVLVEKNSHFNHLFNFPRYSVSGDENKAFIPYGGLGKKAPKGIFSQVQDLAIGVDGNKNEVQLASGAKVKFEFLAIATGSKLPYPANVKSSTKEEGAKELRSMQESIKASQRIALVGGGAVGVQLASDVKSYYPEKDVTLIQSREVLLPAFGKRLHEHVSSKLGEMGIKLRLGERPVLPAVGVMEKTVTLAFKDGDVEDFDLVIPCTGQTPNSSIIGNLSPSILSKSGRINVKPTLQLQGPAYSHIFALGDVAETNGPKMARAGMMQSDIVVSNILSLIKGKEATTQYKPHFAEGALALSLGRDASVMYVQENDAKDYLIPAKGKGDDLDVVRMWKHMGADIKDFCV</sequence>
<evidence type="ECO:0000259" key="1">
    <source>
        <dbReference type="Pfam" id="PF07992"/>
    </source>
</evidence>
<dbReference type="STRING" id="576137.A0A1L7X7T2"/>
<dbReference type="InterPro" id="IPR023753">
    <property type="entry name" value="FAD/NAD-binding_dom"/>
</dbReference>
<name>A0A1L7X7T2_9HELO</name>
<dbReference type="Proteomes" id="UP000184330">
    <property type="component" value="Unassembled WGS sequence"/>
</dbReference>
<dbReference type="PANTHER" id="PTHR43735">
    <property type="entry name" value="APOPTOSIS-INDUCING FACTOR 1"/>
    <property type="match status" value="1"/>
</dbReference>
<dbReference type="SUPFAM" id="SSF51905">
    <property type="entry name" value="FAD/NAD(P)-binding domain"/>
    <property type="match status" value="1"/>
</dbReference>
<dbReference type="OrthoDB" id="202203at2759"/>
<dbReference type="Pfam" id="PF07992">
    <property type="entry name" value="Pyr_redox_2"/>
    <property type="match status" value="1"/>
</dbReference>
<accession>A0A1L7X7T2</accession>
<dbReference type="Gene3D" id="3.50.50.100">
    <property type="match status" value="1"/>
</dbReference>
<evidence type="ECO:0000313" key="2">
    <source>
        <dbReference type="EMBL" id="CZR61057.1"/>
    </source>
</evidence>
<dbReference type="GO" id="GO:0050660">
    <property type="term" value="F:flavin adenine dinucleotide binding"/>
    <property type="evidence" value="ECO:0007669"/>
    <property type="project" value="TreeGrafter"/>
</dbReference>
<organism evidence="2 3">
    <name type="scientific">Phialocephala subalpina</name>
    <dbReference type="NCBI Taxonomy" id="576137"/>
    <lineage>
        <taxon>Eukaryota</taxon>
        <taxon>Fungi</taxon>
        <taxon>Dikarya</taxon>
        <taxon>Ascomycota</taxon>
        <taxon>Pezizomycotina</taxon>
        <taxon>Leotiomycetes</taxon>
        <taxon>Helotiales</taxon>
        <taxon>Mollisiaceae</taxon>
        <taxon>Phialocephala</taxon>
        <taxon>Phialocephala fortinii species complex</taxon>
    </lineage>
</organism>
<dbReference type="EMBL" id="FJOG01000017">
    <property type="protein sequence ID" value="CZR61057.1"/>
    <property type="molecule type" value="Genomic_DNA"/>
</dbReference>
<dbReference type="GO" id="GO:0004174">
    <property type="term" value="F:electron-transferring-flavoprotein dehydrogenase activity"/>
    <property type="evidence" value="ECO:0007669"/>
    <property type="project" value="TreeGrafter"/>
</dbReference>
<dbReference type="PANTHER" id="PTHR43735:SF5">
    <property type="entry name" value="FAD_NAD(P)-BINDING DOMAIN-CONTAINING PROTEIN"/>
    <property type="match status" value="1"/>
</dbReference>
<evidence type="ECO:0000313" key="3">
    <source>
        <dbReference type="Proteomes" id="UP000184330"/>
    </source>
</evidence>
<dbReference type="InterPro" id="IPR036188">
    <property type="entry name" value="FAD/NAD-bd_sf"/>
</dbReference>
<protein>
    <submittedName>
        <fullName evidence="2">Related to AIF1 Apoptosis-Inducing Factor</fullName>
    </submittedName>
</protein>
<dbReference type="AlphaFoldDB" id="A0A1L7X7T2"/>
<dbReference type="GO" id="GO:0005737">
    <property type="term" value="C:cytoplasm"/>
    <property type="evidence" value="ECO:0007669"/>
    <property type="project" value="TreeGrafter"/>
</dbReference>
<feature type="domain" description="FAD/NAD(P)-binding" evidence="1">
    <location>
        <begin position="45"/>
        <end position="338"/>
    </location>
</feature>
<dbReference type="PRINTS" id="PR00368">
    <property type="entry name" value="FADPNR"/>
</dbReference>
<gene>
    <name evidence="2" type="ORF">PAC_10953</name>
</gene>
<keyword evidence="3" id="KW-1185">Reference proteome</keyword>
<reference evidence="2 3" key="1">
    <citation type="submission" date="2016-03" db="EMBL/GenBank/DDBJ databases">
        <authorList>
            <person name="Ploux O."/>
        </authorList>
    </citation>
    <scope>NUCLEOTIDE SEQUENCE [LARGE SCALE GENOMIC DNA]</scope>
    <source>
        <strain evidence="2 3">UAMH 11012</strain>
    </source>
</reference>